<dbReference type="EMBL" id="JACAZE010000012">
    <property type="protein sequence ID" value="KAF7302463.1"/>
    <property type="molecule type" value="Genomic_DNA"/>
</dbReference>
<dbReference type="Proteomes" id="UP000613580">
    <property type="component" value="Unassembled WGS sequence"/>
</dbReference>
<dbReference type="Pfam" id="PF13637">
    <property type="entry name" value="Ank_4"/>
    <property type="match status" value="1"/>
</dbReference>
<evidence type="ECO:0000313" key="5">
    <source>
        <dbReference type="Proteomes" id="UP000613580"/>
    </source>
</evidence>
<feature type="repeat" description="ANK" evidence="3">
    <location>
        <begin position="236"/>
        <end position="268"/>
    </location>
</feature>
<dbReference type="Pfam" id="PF12796">
    <property type="entry name" value="Ank_2"/>
    <property type="match status" value="2"/>
</dbReference>
<dbReference type="InterPro" id="IPR050663">
    <property type="entry name" value="Ankyrin-SOCS_Box"/>
</dbReference>
<dbReference type="AlphaFoldDB" id="A0A8H6W5G4"/>
<dbReference type="Gene3D" id="1.25.40.20">
    <property type="entry name" value="Ankyrin repeat-containing domain"/>
    <property type="match status" value="3"/>
</dbReference>
<protein>
    <submittedName>
        <fullName evidence="4">Ankyrin repeat protein</fullName>
    </submittedName>
</protein>
<dbReference type="PROSITE" id="PS50297">
    <property type="entry name" value="ANK_REP_REGION"/>
    <property type="match status" value="1"/>
</dbReference>
<accession>A0A8H6W5G4</accession>
<evidence type="ECO:0000256" key="3">
    <source>
        <dbReference type="PROSITE-ProRule" id="PRU00023"/>
    </source>
</evidence>
<keyword evidence="1" id="KW-0677">Repeat</keyword>
<feature type="repeat" description="ANK" evidence="3">
    <location>
        <begin position="203"/>
        <end position="235"/>
    </location>
</feature>
<dbReference type="PROSITE" id="PS50088">
    <property type="entry name" value="ANK_REPEAT"/>
    <property type="match status" value="4"/>
</dbReference>
<dbReference type="InterPro" id="IPR002110">
    <property type="entry name" value="Ankyrin_rpt"/>
</dbReference>
<dbReference type="InterPro" id="IPR036770">
    <property type="entry name" value="Ankyrin_rpt-contain_sf"/>
</dbReference>
<evidence type="ECO:0000256" key="2">
    <source>
        <dbReference type="ARBA" id="ARBA00023043"/>
    </source>
</evidence>
<dbReference type="SUPFAM" id="SSF48403">
    <property type="entry name" value="Ankyrin repeat"/>
    <property type="match status" value="1"/>
</dbReference>
<reference evidence="4" key="1">
    <citation type="submission" date="2020-05" db="EMBL/GenBank/DDBJ databases">
        <title>Mycena genomes resolve the evolution of fungal bioluminescence.</title>
        <authorList>
            <person name="Tsai I.J."/>
        </authorList>
    </citation>
    <scope>NUCLEOTIDE SEQUENCE</scope>
    <source>
        <strain evidence="4">110903Hualien_Pintung</strain>
    </source>
</reference>
<evidence type="ECO:0000313" key="4">
    <source>
        <dbReference type="EMBL" id="KAF7302463.1"/>
    </source>
</evidence>
<dbReference type="GO" id="GO:0000976">
    <property type="term" value="F:transcription cis-regulatory region binding"/>
    <property type="evidence" value="ECO:0007669"/>
    <property type="project" value="TreeGrafter"/>
</dbReference>
<evidence type="ECO:0000256" key="1">
    <source>
        <dbReference type="ARBA" id="ARBA00022737"/>
    </source>
</evidence>
<keyword evidence="5" id="KW-1185">Reference proteome</keyword>
<comment type="caution">
    <text evidence="4">The sequence shown here is derived from an EMBL/GenBank/DDBJ whole genome shotgun (WGS) entry which is preliminary data.</text>
</comment>
<dbReference type="OrthoDB" id="194358at2759"/>
<dbReference type="PANTHER" id="PTHR24193:SF121">
    <property type="entry name" value="ADA2A-CONTAINING COMPLEX COMPONENT 3, ISOFORM D"/>
    <property type="match status" value="1"/>
</dbReference>
<dbReference type="GO" id="GO:0005634">
    <property type="term" value="C:nucleus"/>
    <property type="evidence" value="ECO:0007669"/>
    <property type="project" value="TreeGrafter"/>
</dbReference>
<sequence length="390" mass="42616">MILSLPAELHVQIAAFLLPDARAINSLSLTCSVLHANTDWLLYEACRVDKSWRQHAIAVALSRSNETLLDRLAAAKVPLNEPMHELSSARPLHRAAYSGQLGHVRRLLEIYGEDAASEAYAGLETMSPLHAAAMQQHWDVVLLLARLAIDGSTSQDIDNRKEYLADGLCCAAGDGNLDIMRIFLEEFGADVNYSKPLVLHHRCKTTALFAAVASEHIPAIELLLEAGADPNAFSTPDNIPLHQAFLRRNYEIVGMLLDAGADGSLQDGSGRTALHRLIPPGSGHTLNLPLIRRLLESGTDVGALDGANQTVLHYACLGSPGVPRPVVELLIEYGADVDVRCQHGRTPVDRAMEAGRTSLVKEVLFPCIEDPAHRMRVRQWIAKQERATKK</sequence>
<name>A0A8H6W5G4_MYCCL</name>
<dbReference type="SMART" id="SM00248">
    <property type="entry name" value="ANK"/>
    <property type="match status" value="7"/>
</dbReference>
<dbReference type="PRINTS" id="PR01415">
    <property type="entry name" value="ANKYRIN"/>
</dbReference>
<dbReference type="GO" id="GO:0045944">
    <property type="term" value="P:positive regulation of transcription by RNA polymerase II"/>
    <property type="evidence" value="ECO:0007669"/>
    <property type="project" value="TreeGrafter"/>
</dbReference>
<gene>
    <name evidence="4" type="ORF">HMN09_00880400</name>
</gene>
<keyword evidence="2 3" id="KW-0040">ANK repeat</keyword>
<organism evidence="4 5">
    <name type="scientific">Mycena chlorophos</name>
    <name type="common">Agaric fungus</name>
    <name type="synonym">Agaricus chlorophos</name>
    <dbReference type="NCBI Taxonomy" id="658473"/>
    <lineage>
        <taxon>Eukaryota</taxon>
        <taxon>Fungi</taxon>
        <taxon>Dikarya</taxon>
        <taxon>Basidiomycota</taxon>
        <taxon>Agaricomycotina</taxon>
        <taxon>Agaricomycetes</taxon>
        <taxon>Agaricomycetidae</taxon>
        <taxon>Agaricales</taxon>
        <taxon>Marasmiineae</taxon>
        <taxon>Mycenaceae</taxon>
        <taxon>Mycena</taxon>
    </lineage>
</organism>
<feature type="repeat" description="ANK" evidence="3">
    <location>
        <begin position="307"/>
        <end position="342"/>
    </location>
</feature>
<dbReference type="PANTHER" id="PTHR24193">
    <property type="entry name" value="ANKYRIN REPEAT PROTEIN"/>
    <property type="match status" value="1"/>
</dbReference>
<proteinExistence type="predicted"/>
<feature type="repeat" description="ANK" evidence="3">
    <location>
        <begin position="269"/>
        <end position="306"/>
    </location>
</feature>